<evidence type="ECO:0000313" key="2">
    <source>
        <dbReference type="EMBL" id="KAL3646624.1"/>
    </source>
</evidence>
<reference evidence="2 3" key="1">
    <citation type="journal article" date="2024" name="IScience">
        <title>Strigolactones Initiate the Formation of Haustorium-like Structures in Castilleja.</title>
        <authorList>
            <person name="Buerger M."/>
            <person name="Peterson D."/>
            <person name="Chory J."/>
        </authorList>
    </citation>
    <scope>NUCLEOTIDE SEQUENCE</scope>
    <source>
        <strain evidence="2">Tecolote</strain>
        <tissue evidence="2">Flower</tissue>
    </source>
</reference>
<dbReference type="Proteomes" id="UP001632038">
    <property type="component" value="Unassembled WGS sequence"/>
</dbReference>
<accession>A0ABD3E0H4</accession>
<sequence length="94" mass="10577">MNELITAVFPFLESMQSLPSTSGIPIPIYANPIVVSDTIAQDDPWDALEQENWKQLSNSREYKLVERQREQCEGMIKSIAGVLQQKSMDAGADY</sequence>
<evidence type="ECO:0000313" key="1">
    <source>
        <dbReference type="EMBL" id="KAL3646547.1"/>
    </source>
</evidence>
<dbReference type="EMBL" id="JAVIJP010000012">
    <property type="protein sequence ID" value="KAL3646624.1"/>
    <property type="molecule type" value="Genomic_DNA"/>
</dbReference>
<dbReference type="EMBL" id="JAVIJP010000012">
    <property type="protein sequence ID" value="KAL3646547.1"/>
    <property type="molecule type" value="Genomic_DNA"/>
</dbReference>
<reference evidence="2" key="2">
    <citation type="submission" date="2024-11" db="EMBL/GenBank/DDBJ databases">
        <authorList>
            <person name="Burger M."/>
            <person name="Chory J."/>
        </authorList>
    </citation>
    <scope>NUCLEOTIDE SEQUENCE</scope>
    <source>
        <strain evidence="2">Tecolote</strain>
        <tissue evidence="2">Flower</tissue>
    </source>
</reference>
<organism evidence="2 3">
    <name type="scientific">Castilleja foliolosa</name>
    <dbReference type="NCBI Taxonomy" id="1961234"/>
    <lineage>
        <taxon>Eukaryota</taxon>
        <taxon>Viridiplantae</taxon>
        <taxon>Streptophyta</taxon>
        <taxon>Embryophyta</taxon>
        <taxon>Tracheophyta</taxon>
        <taxon>Spermatophyta</taxon>
        <taxon>Magnoliopsida</taxon>
        <taxon>eudicotyledons</taxon>
        <taxon>Gunneridae</taxon>
        <taxon>Pentapetalae</taxon>
        <taxon>asterids</taxon>
        <taxon>lamiids</taxon>
        <taxon>Lamiales</taxon>
        <taxon>Orobanchaceae</taxon>
        <taxon>Pedicularideae</taxon>
        <taxon>Castillejinae</taxon>
        <taxon>Castilleja</taxon>
    </lineage>
</organism>
<proteinExistence type="predicted"/>
<comment type="caution">
    <text evidence="2">The sequence shown here is derived from an EMBL/GenBank/DDBJ whole genome shotgun (WGS) entry which is preliminary data.</text>
</comment>
<keyword evidence="3" id="KW-1185">Reference proteome</keyword>
<gene>
    <name evidence="1" type="ORF">CASFOL_009514</name>
    <name evidence="2" type="ORF">CASFOL_009591</name>
</gene>
<name>A0ABD3E0H4_9LAMI</name>
<evidence type="ECO:0000313" key="3">
    <source>
        <dbReference type="Proteomes" id="UP001632038"/>
    </source>
</evidence>
<protein>
    <submittedName>
        <fullName evidence="2">Uncharacterized protein</fullName>
    </submittedName>
</protein>
<dbReference type="AlphaFoldDB" id="A0ABD3E0H4"/>